<evidence type="ECO:0000256" key="6">
    <source>
        <dbReference type="ARBA" id="ARBA00023163"/>
    </source>
</evidence>
<proteinExistence type="predicted"/>
<keyword evidence="5" id="KW-0805">Transcription regulation</keyword>
<accession>A0A2T6ZB22</accession>
<dbReference type="InterPro" id="IPR013087">
    <property type="entry name" value="Znf_C2H2_type"/>
</dbReference>
<dbReference type="PROSITE" id="PS00028">
    <property type="entry name" value="ZINC_FINGER_C2H2_1"/>
    <property type="match status" value="1"/>
</dbReference>
<dbReference type="Gene3D" id="3.30.160.60">
    <property type="entry name" value="Classic Zinc Finger"/>
    <property type="match status" value="2"/>
</dbReference>
<dbReference type="GO" id="GO:0008270">
    <property type="term" value="F:zinc ion binding"/>
    <property type="evidence" value="ECO:0007669"/>
    <property type="project" value="UniProtKB-KW"/>
</dbReference>
<name>A0A2T6ZB22_TUBBO</name>
<keyword evidence="6" id="KW-0804">Transcription</keyword>
<protein>
    <recommendedName>
        <fullName evidence="10">C2H2-type domain-containing protein</fullName>
    </recommendedName>
</protein>
<evidence type="ECO:0000256" key="2">
    <source>
        <dbReference type="ARBA" id="ARBA00022723"/>
    </source>
</evidence>
<dbReference type="GO" id="GO:0006357">
    <property type="term" value="P:regulation of transcription by RNA polymerase II"/>
    <property type="evidence" value="ECO:0007669"/>
    <property type="project" value="TreeGrafter"/>
</dbReference>
<comment type="caution">
    <text evidence="11">The sequence shown here is derived from an EMBL/GenBank/DDBJ whole genome shotgun (WGS) entry which is preliminary data.</text>
</comment>
<dbReference type="Pfam" id="PF26176">
    <property type="entry name" value="zf_C2H2_17_2"/>
    <property type="match status" value="1"/>
</dbReference>
<evidence type="ECO:0000256" key="1">
    <source>
        <dbReference type="ARBA" id="ARBA00004123"/>
    </source>
</evidence>
<keyword evidence="7" id="KW-0539">Nucleus</keyword>
<dbReference type="OrthoDB" id="5305647at2759"/>
<keyword evidence="2" id="KW-0479">Metal-binding</keyword>
<dbReference type="Proteomes" id="UP000244722">
    <property type="component" value="Unassembled WGS sequence"/>
</dbReference>
<keyword evidence="4" id="KW-0862">Zinc</keyword>
<feature type="compositionally biased region" description="Polar residues" evidence="9">
    <location>
        <begin position="143"/>
        <end position="154"/>
    </location>
</feature>
<feature type="domain" description="C2H2-type" evidence="10">
    <location>
        <begin position="220"/>
        <end position="250"/>
    </location>
</feature>
<evidence type="ECO:0000313" key="11">
    <source>
        <dbReference type="EMBL" id="PUU72685.1"/>
    </source>
</evidence>
<evidence type="ECO:0000256" key="7">
    <source>
        <dbReference type="ARBA" id="ARBA00023242"/>
    </source>
</evidence>
<keyword evidence="3 8" id="KW-0863">Zinc-finger</keyword>
<dbReference type="PROSITE" id="PS50157">
    <property type="entry name" value="ZINC_FINGER_C2H2_2"/>
    <property type="match status" value="1"/>
</dbReference>
<feature type="compositionally biased region" description="Polar residues" evidence="9">
    <location>
        <begin position="310"/>
        <end position="319"/>
    </location>
</feature>
<evidence type="ECO:0000256" key="3">
    <source>
        <dbReference type="ARBA" id="ARBA00022771"/>
    </source>
</evidence>
<dbReference type="SMART" id="SM00355">
    <property type="entry name" value="ZnF_C2H2"/>
    <property type="match status" value="2"/>
</dbReference>
<dbReference type="InterPro" id="IPR059095">
    <property type="entry name" value="Znf_C2H2_17_2nd"/>
</dbReference>
<evidence type="ECO:0000259" key="10">
    <source>
        <dbReference type="PROSITE" id="PS50157"/>
    </source>
</evidence>
<evidence type="ECO:0000256" key="4">
    <source>
        <dbReference type="ARBA" id="ARBA00022833"/>
    </source>
</evidence>
<sequence>MSRSYSGPSNNLYNLSDNMDKSTAQQYACDSTSTTGSPSQASQTCSHISTSHIDTIEHYGCSLPLANTSSYRLSPPQFNTSLIAPSFDFDFASFPLGPYWGMGEGSIGNSTEGDYTDGHFEDENYVDGNPTLYTSFQDHRSDSGFNANHVTPSQEFPDYLTGSKPLIPEPGDYHYRTSSYTKGDRVPSDHGSNRGGSENPSASPKKHTNDAKVTKTKKAHQCTENNCGKRFGRSAELKRHKSSVHRKEIAAEERQELFECPHEGCERVGENGFKRKDNLVQHLRGVHGDQIGKKIGRRSTRMSTWSSTSNASAGSPTMATGYEQFSQDQQEEPFVYADQPIEEGSGTPPFSRDFWENLRL</sequence>
<keyword evidence="12" id="KW-1185">Reference proteome</keyword>
<reference evidence="11 12" key="1">
    <citation type="submission" date="2017-04" db="EMBL/GenBank/DDBJ databases">
        <title>Draft genome sequence of Tuber borchii Vittad., a whitish edible truffle.</title>
        <authorList>
            <consortium name="DOE Joint Genome Institute"/>
            <person name="Murat C."/>
            <person name="Kuo A."/>
            <person name="Barry K.W."/>
            <person name="Clum A."/>
            <person name="Dockter R.B."/>
            <person name="Fauchery L."/>
            <person name="Iotti M."/>
            <person name="Kohler A."/>
            <person name="Labutti K."/>
            <person name="Lindquist E.A."/>
            <person name="Lipzen A."/>
            <person name="Ohm R.A."/>
            <person name="Wang M."/>
            <person name="Grigoriev I.V."/>
            <person name="Zambonelli A."/>
            <person name="Martin F.M."/>
        </authorList>
    </citation>
    <scope>NUCLEOTIDE SEQUENCE [LARGE SCALE GENOMIC DNA]</scope>
    <source>
        <strain evidence="11 12">Tbo3840</strain>
    </source>
</reference>
<organism evidence="11 12">
    <name type="scientific">Tuber borchii</name>
    <name type="common">White truffle</name>
    <dbReference type="NCBI Taxonomy" id="42251"/>
    <lineage>
        <taxon>Eukaryota</taxon>
        <taxon>Fungi</taxon>
        <taxon>Dikarya</taxon>
        <taxon>Ascomycota</taxon>
        <taxon>Pezizomycotina</taxon>
        <taxon>Pezizomycetes</taxon>
        <taxon>Pezizales</taxon>
        <taxon>Tuberaceae</taxon>
        <taxon>Tuber</taxon>
    </lineage>
</organism>
<dbReference type="InterPro" id="IPR051061">
    <property type="entry name" value="Zinc_finger_trans_reg"/>
</dbReference>
<gene>
    <name evidence="11" type="ORF">B9Z19DRAFT_1096784</name>
</gene>
<dbReference type="GO" id="GO:0005634">
    <property type="term" value="C:nucleus"/>
    <property type="evidence" value="ECO:0007669"/>
    <property type="project" value="UniProtKB-SubCell"/>
</dbReference>
<dbReference type="AlphaFoldDB" id="A0A2T6ZB22"/>
<comment type="subcellular location">
    <subcellularLocation>
        <location evidence="1">Nucleus</location>
    </subcellularLocation>
</comment>
<dbReference type="STRING" id="42251.A0A2T6ZB22"/>
<feature type="region of interest" description="Disordered" evidence="9">
    <location>
        <begin position="24"/>
        <end position="44"/>
    </location>
</feature>
<evidence type="ECO:0000256" key="8">
    <source>
        <dbReference type="PROSITE-ProRule" id="PRU00042"/>
    </source>
</evidence>
<evidence type="ECO:0000256" key="5">
    <source>
        <dbReference type="ARBA" id="ARBA00023015"/>
    </source>
</evidence>
<feature type="region of interest" description="Disordered" evidence="9">
    <location>
        <begin position="296"/>
        <end position="319"/>
    </location>
</feature>
<feature type="region of interest" description="Disordered" evidence="9">
    <location>
        <begin position="110"/>
        <end position="225"/>
    </location>
</feature>
<evidence type="ECO:0000256" key="9">
    <source>
        <dbReference type="SAM" id="MobiDB-lite"/>
    </source>
</evidence>
<dbReference type="PANTHER" id="PTHR46179:SF13">
    <property type="entry name" value="C2H2-TYPE DOMAIN-CONTAINING PROTEIN"/>
    <property type="match status" value="1"/>
</dbReference>
<evidence type="ECO:0000313" key="12">
    <source>
        <dbReference type="Proteomes" id="UP000244722"/>
    </source>
</evidence>
<feature type="compositionally biased region" description="Basic and acidic residues" evidence="9">
    <location>
        <begin position="182"/>
        <end position="192"/>
    </location>
</feature>
<dbReference type="EMBL" id="NESQ01000483">
    <property type="protein sequence ID" value="PUU72685.1"/>
    <property type="molecule type" value="Genomic_DNA"/>
</dbReference>
<dbReference type="PANTHER" id="PTHR46179">
    <property type="entry name" value="ZINC FINGER PROTEIN"/>
    <property type="match status" value="1"/>
</dbReference>